<accession>A0A151NA08</accession>
<evidence type="ECO:0000313" key="1">
    <source>
        <dbReference type="EMBL" id="KYO33587.1"/>
    </source>
</evidence>
<dbReference type="Proteomes" id="UP000050525">
    <property type="component" value="Unassembled WGS sequence"/>
</dbReference>
<proteinExistence type="predicted"/>
<reference evidence="1 2" key="1">
    <citation type="journal article" date="2012" name="Genome Biol.">
        <title>Sequencing three crocodilian genomes to illuminate the evolution of archosaurs and amniotes.</title>
        <authorList>
            <person name="St John J.A."/>
            <person name="Braun E.L."/>
            <person name="Isberg S.R."/>
            <person name="Miles L.G."/>
            <person name="Chong A.Y."/>
            <person name="Gongora J."/>
            <person name="Dalzell P."/>
            <person name="Moran C."/>
            <person name="Bed'hom B."/>
            <person name="Abzhanov A."/>
            <person name="Burgess S.C."/>
            <person name="Cooksey A.M."/>
            <person name="Castoe T.A."/>
            <person name="Crawford N.G."/>
            <person name="Densmore L.D."/>
            <person name="Drew J.C."/>
            <person name="Edwards S.V."/>
            <person name="Faircloth B.C."/>
            <person name="Fujita M.K."/>
            <person name="Greenwold M.J."/>
            <person name="Hoffmann F.G."/>
            <person name="Howard J.M."/>
            <person name="Iguchi T."/>
            <person name="Janes D.E."/>
            <person name="Khan S.Y."/>
            <person name="Kohno S."/>
            <person name="de Koning A.J."/>
            <person name="Lance S.L."/>
            <person name="McCarthy F.M."/>
            <person name="McCormack J.E."/>
            <person name="Merchant M.E."/>
            <person name="Peterson D.G."/>
            <person name="Pollock D.D."/>
            <person name="Pourmand N."/>
            <person name="Raney B.J."/>
            <person name="Roessler K.A."/>
            <person name="Sanford J.R."/>
            <person name="Sawyer R.H."/>
            <person name="Schmidt C.J."/>
            <person name="Triplett E.W."/>
            <person name="Tuberville T.D."/>
            <person name="Venegas-Anaya M."/>
            <person name="Howard J.T."/>
            <person name="Jarvis E.D."/>
            <person name="Guillette L.J.Jr."/>
            <person name="Glenn T.C."/>
            <person name="Green R.E."/>
            <person name="Ray D.A."/>
        </authorList>
    </citation>
    <scope>NUCLEOTIDE SEQUENCE [LARGE SCALE GENOMIC DNA]</scope>
    <source>
        <strain evidence="1">KSC_2009_1</strain>
    </source>
</reference>
<keyword evidence="2" id="KW-1185">Reference proteome</keyword>
<comment type="caution">
    <text evidence="1">The sequence shown here is derived from an EMBL/GenBank/DDBJ whole genome shotgun (WGS) entry which is preliminary data.</text>
</comment>
<dbReference type="AlphaFoldDB" id="A0A151NA08"/>
<gene>
    <name evidence="1" type="ORF">Y1Q_0008751</name>
</gene>
<name>A0A151NA08_ALLMI</name>
<evidence type="ECO:0000313" key="2">
    <source>
        <dbReference type="Proteomes" id="UP000050525"/>
    </source>
</evidence>
<sequence>MRFQWCLSQTEYQRDSILPYIQHKFNAEILAYFGRAATGTTRWCWTHLECGILMQEPLVGCHHPTCSLTPLLLDHTLALIQGLACQHAQSQAILVLATLLHLVDPQACILGPVDPTPTPILMDTTHMDTTLMDPKA</sequence>
<organism evidence="1 2">
    <name type="scientific">Alligator mississippiensis</name>
    <name type="common">American alligator</name>
    <dbReference type="NCBI Taxonomy" id="8496"/>
    <lineage>
        <taxon>Eukaryota</taxon>
        <taxon>Metazoa</taxon>
        <taxon>Chordata</taxon>
        <taxon>Craniata</taxon>
        <taxon>Vertebrata</taxon>
        <taxon>Euteleostomi</taxon>
        <taxon>Archelosauria</taxon>
        <taxon>Archosauria</taxon>
        <taxon>Crocodylia</taxon>
        <taxon>Alligatoridae</taxon>
        <taxon>Alligatorinae</taxon>
        <taxon>Alligator</taxon>
    </lineage>
</organism>
<protein>
    <submittedName>
        <fullName evidence="1">Uncharacterized protein</fullName>
    </submittedName>
</protein>
<dbReference type="EMBL" id="AKHW03003682">
    <property type="protein sequence ID" value="KYO33587.1"/>
    <property type="molecule type" value="Genomic_DNA"/>
</dbReference>